<keyword evidence="1" id="KW-0472">Membrane</keyword>
<keyword evidence="1" id="KW-0812">Transmembrane</keyword>
<feature type="transmembrane region" description="Helical" evidence="1">
    <location>
        <begin position="51"/>
        <end position="68"/>
    </location>
</feature>
<accession>A0A6S6U7M0</accession>
<feature type="transmembrane region" description="Helical" evidence="1">
    <location>
        <begin position="7"/>
        <end position="31"/>
    </location>
</feature>
<dbReference type="EMBL" id="CACVAS010000158">
    <property type="protein sequence ID" value="CAA6827678.1"/>
    <property type="molecule type" value="Genomic_DNA"/>
</dbReference>
<reference evidence="2" key="1">
    <citation type="submission" date="2020-01" db="EMBL/GenBank/DDBJ databases">
        <authorList>
            <person name="Meier V. D."/>
            <person name="Meier V D."/>
        </authorList>
    </citation>
    <scope>NUCLEOTIDE SEQUENCE</scope>
    <source>
        <strain evidence="2">HLG_WM_MAG_01</strain>
    </source>
</reference>
<evidence type="ECO:0000256" key="1">
    <source>
        <dbReference type="SAM" id="Phobius"/>
    </source>
</evidence>
<organism evidence="2">
    <name type="scientific">uncultured Sulfurovum sp</name>
    <dbReference type="NCBI Taxonomy" id="269237"/>
    <lineage>
        <taxon>Bacteria</taxon>
        <taxon>Pseudomonadati</taxon>
        <taxon>Campylobacterota</taxon>
        <taxon>Epsilonproteobacteria</taxon>
        <taxon>Campylobacterales</taxon>
        <taxon>Sulfurovaceae</taxon>
        <taxon>Sulfurovum</taxon>
        <taxon>environmental samples</taxon>
    </lineage>
</organism>
<dbReference type="AlphaFoldDB" id="A0A6S6U7M0"/>
<sequence length="109" mass="13064">MIDYHNFIFWFGIGYLTHWFADSLTVSGVPLGPNSKHRIHFFGGKFRTGDPIEYVISFGLLLLVLLIVKPDLEKIEEEYSYNPYFTEYGKLYDKRIIDEKEYHDKRFRF</sequence>
<evidence type="ECO:0000313" key="2">
    <source>
        <dbReference type="EMBL" id="CAA6827678.1"/>
    </source>
</evidence>
<evidence type="ECO:0008006" key="3">
    <source>
        <dbReference type="Google" id="ProtNLM"/>
    </source>
</evidence>
<proteinExistence type="predicted"/>
<protein>
    <recommendedName>
        <fullName evidence="3">Metal-dependent hydrolase</fullName>
    </recommendedName>
</protein>
<keyword evidence="1" id="KW-1133">Transmembrane helix</keyword>
<name>A0A6S6U7M0_9BACT</name>
<gene>
    <name evidence="2" type="ORF">HELGO_WM64596</name>
</gene>